<proteinExistence type="predicted"/>
<comment type="caution">
    <text evidence="2">The sequence shown here is derived from an EMBL/GenBank/DDBJ whole genome shotgun (WGS) entry which is preliminary data.</text>
</comment>
<organism evidence="2 3">
    <name type="scientific">Olpidium bornovanus</name>
    <dbReference type="NCBI Taxonomy" id="278681"/>
    <lineage>
        <taxon>Eukaryota</taxon>
        <taxon>Fungi</taxon>
        <taxon>Fungi incertae sedis</taxon>
        <taxon>Olpidiomycota</taxon>
        <taxon>Olpidiomycotina</taxon>
        <taxon>Olpidiomycetes</taxon>
        <taxon>Olpidiales</taxon>
        <taxon>Olpidiaceae</taxon>
        <taxon>Olpidium</taxon>
    </lineage>
</organism>
<evidence type="ECO:0000256" key="1">
    <source>
        <dbReference type="SAM" id="MobiDB-lite"/>
    </source>
</evidence>
<reference evidence="2 3" key="1">
    <citation type="journal article" name="Sci. Rep.">
        <title>Genome-scale phylogenetic analyses confirm Olpidium as the closest living zoosporic fungus to the non-flagellated, terrestrial fungi.</title>
        <authorList>
            <person name="Chang Y."/>
            <person name="Rochon D."/>
            <person name="Sekimoto S."/>
            <person name="Wang Y."/>
            <person name="Chovatia M."/>
            <person name="Sandor L."/>
            <person name="Salamov A."/>
            <person name="Grigoriev I.V."/>
            <person name="Stajich J.E."/>
            <person name="Spatafora J.W."/>
        </authorList>
    </citation>
    <scope>NUCLEOTIDE SEQUENCE [LARGE SCALE GENOMIC DNA]</scope>
    <source>
        <strain evidence="2">S191</strain>
    </source>
</reference>
<protein>
    <submittedName>
        <fullName evidence="2">Uncharacterized protein</fullName>
    </submittedName>
</protein>
<dbReference type="EMBL" id="JAEFCI010009711">
    <property type="protein sequence ID" value="KAG5457659.1"/>
    <property type="molecule type" value="Genomic_DNA"/>
</dbReference>
<dbReference type="Proteomes" id="UP000673691">
    <property type="component" value="Unassembled WGS sequence"/>
</dbReference>
<gene>
    <name evidence="2" type="ORF">BJ554DRAFT_2269</name>
</gene>
<sequence length="134" mass="13828">MHLAQAGETSGTAMNAEWFGPYVIEEAFEEAGTYILRELDGTQLAGQTAGKGLKLFRLREAASPETMAEGGGEPSCSGSEAGTSGARASGGVANVTDTPALDAEEVRQTSRMRMAPAGKCRQAMANGTVEARSA</sequence>
<accession>A0A8H8DGF7</accession>
<dbReference type="AlphaFoldDB" id="A0A8H8DGF7"/>
<feature type="region of interest" description="Disordered" evidence="1">
    <location>
        <begin position="63"/>
        <end position="134"/>
    </location>
</feature>
<evidence type="ECO:0000313" key="3">
    <source>
        <dbReference type="Proteomes" id="UP000673691"/>
    </source>
</evidence>
<keyword evidence="3" id="KW-1185">Reference proteome</keyword>
<evidence type="ECO:0000313" key="2">
    <source>
        <dbReference type="EMBL" id="KAG5457659.1"/>
    </source>
</evidence>
<name>A0A8H8DGF7_9FUNG</name>